<comment type="similarity">
    <text evidence="2">Belongs to the multi antimicrobial extrusion (MATE) (TC 2.A.66.1) family.</text>
</comment>
<keyword evidence="4" id="KW-0813">Transport</keyword>
<dbReference type="GO" id="GO:0042910">
    <property type="term" value="F:xenobiotic transmembrane transporter activity"/>
    <property type="evidence" value="ECO:0007669"/>
    <property type="project" value="InterPro"/>
</dbReference>
<dbReference type="CDD" id="cd12082">
    <property type="entry name" value="MATE_like"/>
    <property type="match status" value="1"/>
</dbReference>
<dbReference type="AlphaFoldDB" id="A0A7W0CQC2"/>
<feature type="transmembrane region" description="Helical" evidence="6">
    <location>
        <begin position="39"/>
        <end position="64"/>
    </location>
</feature>
<reference evidence="7 8" key="1">
    <citation type="submission" date="2020-07" db="EMBL/GenBank/DDBJ databases">
        <title>Genomic Encyclopedia of Type Strains, Phase IV (KMG-IV): sequencing the most valuable type-strain genomes for metagenomic binning, comparative biology and taxonomic classification.</title>
        <authorList>
            <person name="Goeker M."/>
        </authorList>
    </citation>
    <scope>NUCLEOTIDE SEQUENCE [LARGE SCALE GENOMIC DNA]</scope>
    <source>
        <strain evidence="7 8">DSM 45533</strain>
    </source>
</reference>
<dbReference type="Pfam" id="PF01554">
    <property type="entry name" value="MatE"/>
    <property type="match status" value="1"/>
</dbReference>
<keyword evidence="8" id="KW-1185">Reference proteome</keyword>
<dbReference type="PANTHER" id="PTHR43298:SF2">
    <property type="entry name" value="FMN_FAD EXPORTER YEEO-RELATED"/>
    <property type="match status" value="1"/>
</dbReference>
<feature type="transmembrane region" description="Helical" evidence="6">
    <location>
        <begin position="329"/>
        <end position="348"/>
    </location>
</feature>
<dbReference type="EMBL" id="JACDUR010000007">
    <property type="protein sequence ID" value="MBA2895263.1"/>
    <property type="molecule type" value="Genomic_DNA"/>
</dbReference>
<evidence type="ECO:0000256" key="3">
    <source>
        <dbReference type="ARBA" id="ARBA00020268"/>
    </source>
</evidence>
<feature type="transmembrane region" description="Helical" evidence="6">
    <location>
        <begin position="394"/>
        <end position="415"/>
    </location>
</feature>
<evidence type="ECO:0000256" key="2">
    <source>
        <dbReference type="ARBA" id="ARBA00010199"/>
    </source>
</evidence>
<organism evidence="7 8">
    <name type="scientific">Nonomuraea soli</name>
    <dbReference type="NCBI Taxonomy" id="1032476"/>
    <lineage>
        <taxon>Bacteria</taxon>
        <taxon>Bacillati</taxon>
        <taxon>Actinomycetota</taxon>
        <taxon>Actinomycetes</taxon>
        <taxon>Streptosporangiales</taxon>
        <taxon>Streptosporangiaceae</taxon>
        <taxon>Nonomuraea</taxon>
    </lineage>
</organism>
<feature type="transmembrane region" description="Helical" evidence="6">
    <location>
        <begin position="297"/>
        <end position="317"/>
    </location>
</feature>
<comment type="function">
    <text evidence="1">Multidrug efflux pump.</text>
</comment>
<keyword evidence="6" id="KW-0472">Membrane</keyword>
<name>A0A7W0CQC2_9ACTN</name>
<sequence>MPFRPLLSSAVPLFLSMITSMVGGVVFTIALGHHATESLAAFALSMAVLGPATAAVAGSLRGMVPFIAPHRADPAAALPILRDARWLTLTVGTVGAALVACVPLIARVSGTPAEVVEAMGALPWLLALYVLVFASSGGANSVLVALGRSRQVLWSSLTGTVVDIVLTFALVPVMGPSGAGLAMVVSALASTQVSVFCLRRVPGLGRFSQWPGRPRVTEIVRLARVGLPLAGTILIKFGVLAVVTYAAARTGLIGAAAHAVLNSAIGLLFLAALAVAQASVPEVARATTTAEVRRVNRAALILGLSGAGLGGSVLLLFGEWIFRLFTPDAAVQALALSLVPLLVVSTLADAAQAVMGFGLAGLKRSSWSLASFAVAYGLLAVAAHPVAATWGLTGLWVALIGNNVTLVVLQGSGFLRHSARLGDLAPAIPAPPARERAGS</sequence>
<evidence type="ECO:0000256" key="6">
    <source>
        <dbReference type="SAM" id="Phobius"/>
    </source>
</evidence>
<keyword evidence="6" id="KW-1133">Transmembrane helix</keyword>
<feature type="transmembrane region" description="Helical" evidence="6">
    <location>
        <begin position="84"/>
        <end position="106"/>
    </location>
</feature>
<comment type="caution">
    <text evidence="7">The sequence shown here is derived from an EMBL/GenBank/DDBJ whole genome shotgun (WGS) entry which is preliminary data.</text>
</comment>
<evidence type="ECO:0000313" key="8">
    <source>
        <dbReference type="Proteomes" id="UP000530928"/>
    </source>
</evidence>
<feature type="transmembrane region" description="Helical" evidence="6">
    <location>
        <begin position="12"/>
        <end position="33"/>
    </location>
</feature>
<dbReference type="GO" id="GO:0005886">
    <property type="term" value="C:plasma membrane"/>
    <property type="evidence" value="ECO:0007669"/>
    <property type="project" value="TreeGrafter"/>
</dbReference>
<accession>A0A7W0CQC2</accession>
<feature type="transmembrane region" description="Helical" evidence="6">
    <location>
        <begin position="222"/>
        <end position="246"/>
    </location>
</feature>
<keyword evidence="6" id="KW-0812">Transmembrane</keyword>
<dbReference type="Proteomes" id="UP000530928">
    <property type="component" value="Unassembled WGS sequence"/>
</dbReference>
<gene>
    <name evidence="7" type="ORF">HNR30_006649</name>
</gene>
<feature type="transmembrane region" description="Helical" evidence="6">
    <location>
        <begin position="369"/>
        <end position="388"/>
    </location>
</feature>
<evidence type="ECO:0000256" key="1">
    <source>
        <dbReference type="ARBA" id="ARBA00003408"/>
    </source>
</evidence>
<dbReference type="PANTHER" id="PTHR43298">
    <property type="entry name" value="MULTIDRUG RESISTANCE PROTEIN NORM-RELATED"/>
    <property type="match status" value="1"/>
</dbReference>
<dbReference type="GO" id="GO:0015297">
    <property type="term" value="F:antiporter activity"/>
    <property type="evidence" value="ECO:0007669"/>
    <property type="project" value="InterPro"/>
</dbReference>
<evidence type="ECO:0000256" key="5">
    <source>
        <dbReference type="ARBA" id="ARBA00031636"/>
    </source>
</evidence>
<feature type="transmembrane region" description="Helical" evidence="6">
    <location>
        <begin position="126"/>
        <end position="146"/>
    </location>
</feature>
<dbReference type="RefSeq" id="WP_181614033.1">
    <property type="nucleotide sequence ID" value="NZ_BAABAM010000009.1"/>
</dbReference>
<dbReference type="InterPro" id="IPR050222">
    <property type="entry name" value="MATE_MdtK"/>
</dbReference>
<evidence type="ECO:0000256" key="4">
    <source>
        <dbReference type="ARBA" id="ARBA00022448"/>
    </source>
</evidence>
<feature type="transmembrane region" description="Helical" evidence="6">
    <location>
        <begin position="252"/>
        <end position="276"/>
    </location>
</feature>
<dbReference type="InterPro" id="IPR002528">
    <property type="entry name" value="MATE_fam"/>
</dbReference>
<protein>
    <recommendedName>
        <fullName evidence="3">Probable multidrug resistance protein NorM</fullName>
    </recommendedName>
    <alternativeName>
        <fullName evidence="5">Multidrug-efflux transporter</fullName>
    </alternativeName>
</protein>
<feature type="transmembrane region" description="Helical" evidence="6">
    <location>
        <begin position="153"/>
        <end position="174"/>
    </location>
</feature>
<feature type="transmembrane region" description="Helical" evidence="6">
    <location>
        <begin position="180"/>
        <end position="201"/>
    </location>
</feature>
<proteinExistence type="inferred from homology"/>
<evidence type="ECO:0000313" key="7">
    <source>
        <dbReference type="EMBL" id="MBA2895263.1"/>
    </source>
</evidence>